<comment type="caution">
    <text evidence="2">The sequence shown here is derived from an EMBL/GenBank/DDBJ whole genome shotgun (WGS) entry which is preliminary data.</text>
</comment>
<accession>A0ABX0N1J1</accession>
<sequence length="93" mass="10301">MRVGDMRVGDMRVGDMRVGDAWQARARREEAAWLARRARGLIGLYTTNKSFQIDDVRVGDPQMKPVQLTLTPHPPAYTAEAGDPPLLLTSSPP</sequence>
<dbReference type="EMBL" id="WHJF01000142">
    <property type="protein sequence ID" value="NHZ66538.1"/>
    <property type="molecule type" value="Genomic_DNA"/>
</dbReference>
<dbReference type="Proteomes" id="UP000610594">
    <property type="component" value="Unassembled WGS sequence"/>
</dbReference>
<protein>
    <submittedName>
        <fullName evidence="2">Uncharacterized protein</fullName>
    </submittedName>
</protein>
<evidence type="ECO:0000256" key="1">
    <source>
        <dbReference type="SAM" id="MobiDB-lite"/>
    </source>
</evidence>
<evidence type="ECO:0000313" key="3">
    <source>
        <dbReference type="Proteomes" id="UP000610594"/>
    </source>
</evidence>
<dbReference type="RefSeq" id="WP_167240416.1">
    <property type="nucleotide sequence ID" value="NZ_WHJF01000142.1"/>
</dbReference>
<organism evidence="2 3">
    <name type="scientific">Massilia genomosp. 1</name>
    <dbReference type="NCBI Taxonomy" id="2609280"/>
    <lineage>
        <taxon>Bacteria</taxon>
        <taxon>Pseudomonadati</taxon>
        <taxon>Pseudomonadota</taxon>
        <taxon>Betaproteobacteria</taxon>
        <taxon>Burkholderiales</taxon>
        <taxon>Oxalobacteraceae</taxon>
        <taxon>Telluria group</taxon>
        <taxon>Massilia</taxon>
    </lineage>
</organism>
<proteinExistence type="predicted"/>
<feature type="region of interest" description="Disordered" evidence="1">
    <location>
        <begin position="72"/>
        <end position="93"/>
    </location>
</feature>
<name>A0ABX0N1J1_9BURK</name>
<keyword evidence="3" id="KW-1185">Reference proteome</keyword>
<reference evidence="2 3" key="1">
    <citation type="submission" date="2019-10" db="EMBL/GenBank/DDBJ databases">
        <title>Taxonomy of Antarctic Massilia spp.: description of Massilia rubra sp. nov., Massilia aquatica sp. nov., Massilia mucilaginosa sp. nov., Massilia frigida sp. nov. isolated from streams, lakes and regoliths.</title>
        <authorList>
            <person name="Holochova P."/>
            <person name="Sedlacek I."/>
            <person name="Kralova S."/>
            <person name="Maslanova I."/>
            <person name="Busse H.-J."/>
            <person name="Stankova E."/>
            <person name="Vrbovska V."/>
            <person name="Kovarovic V."/>
            <person name="Bartak M."/>
            <person name="Svec P."/>
            <person name="Pantucek R."/>
        </authorList>
    </citation>
    <scope>NUCLEOTIDE SEQUENCE [LARGE SCALE GENOMIC DNA]</scope>
    <source>
        <strain evidence="2 3">CCM 8694</strain>
    </source>
</reference>
<evidence type="ECO:0000313" key="2">
    <source>
        <dbReference type="EMBL" id="NHZ66538.1"/>
    </source>
</evidence>
<gene>
    <name evidence="2" type="ORF">F1735_30315</name>
</gene>